<evidence type="ECO:0000259" key="3">
    <source>
        <dbReference type="Pfam" id="PF01408"/>
    </source>
</evidence>
<proteinExistence type="inferred from homology"/>
<accession>A0A974NMW6</accession>
<evidence type="ECO:0000259" key="4">
    <source>
        <dbReference type="Pfam" id="PF02894"/>
    </source>
</evidence>
<comment type="similarity">
    <text evidence="1">Belongs to the Gfo/Idh/MocA family.</text>
</comment>
<dbReference type="Proteomes" id="UP000595254">
    <property type="component" value="Chromosome"/>
</dbReference>
<dbReference type="GO" id="GO:0016491">
    <property type="term" value="F:oxidoreductase activity"/>
    <property type="evidence" value="ECO:0007669"/>
    <property type="project" value="UniProtKB-KW"/>
</dbReference>
<dbReference type="InterPro" id="IPR036291">
    <property type="entry name" value="NAD(P)-bd_dom_sf"/>
</dbReference>
<organism evidence="5 6">
    <name type="scientific">Peribacillus psychrosaccharolyticus</name>
    <name type="common">Bacillus psychrosaccharolyticus</name>
    <dbReference type="NCBI Taxonomy" id="1407"/>
    <lineage>
        <taxon>Bacteria</taxon>
        <taxon>Bacillati</taxon>
        <taxon>Bacillota</taxon>
        <taxon>Bacilli</taxon>
        <taxon>Bacillales</taxon>
        <taxon>Bacillaceae</taxon>
        <taxon>Peribacillus</taxon>
    </lineage>
</organism>
<dbReference type="SUPFAM" id="SSF51735">
    <property type="entry name" value="NAD(P)-binding Rossmann-fold domains"/>
    <property type="match status" value="1"/>
</dbReference>
<dbReference type="PANTHER" id="PTHR43708:SF5">
    <property type="entry name" value="CONSERVED EXPRESSED OXIDOREDUCTASE (EUROFUNG)-RELATED"/>
    <property type="match status" value="1"/>
</dbReference>
<dbReference type="RefSeq" id="WP_040373452.1">
    <property type="nucleotide sequence ID" value="NZ_CP068053.1"/>
</dbReference>
<dbReference type="PANTHER" id="PTHR43708">
    <property type="entry name" value="CONSERVED EXPRESSED OXIDOREDUCTASE (EUROFUNG)"/>
    <property type="match status" value="1"/>
</dbReference>
<dbReference type="Pfam" id="PF02894">
    <property type="entry name" value="GFO_IDH_MocA_C"/>
    <property type="match status" value="1"/>
</dbReference>
<feature type="domain" description="Gfo/Idh/MocA-like oxidoreductase N-terminal" evidence="3">
    <location>
        <begin position="4"/>
        <end position="121"/>
    </location>
</feature>
<dbReference type="GO" id="GO:0000166">
    <property type="term" value="F:nucleotide binding"/>
    <property type="evidence" value="ECO:0007669"/>
    <property type="project" value="InterPro"/>
</dbReference>
<dbReference type="InterPro" id="IPR051317">
    <property type="entry name" value="Gfo/Idh/MocA_oxidoreduct"/>
</dbReference>
<dbReference type="EMBL" id="CP068053">
    <property type="protein sequence ID" value="QQT00814.1"/>
    <property type="molecule type" value="Genomic_DNA"/>
</dbReference>
<keyword evidence="6" id="KW-1185">Reference proteome</keyword>
<evidence type="ECO:0000313" key="6">
    <source>
        <dbReference type="Proteomes" id="UP000595254"/>
    </source>
</evidence>
<evidence type="ECO:0000256" key="2">
    <source>
        <dbReference type="ARBA" id="ARBA00023002"/>
    </source>
</evidence>
<gene>
    <name evidence="5" type="ORF">I6J18_02505</name>
</gene>
<sequence length="347" mass="38814">MKKIKTAIIGFGLSGSSFHAPFIENLEEFDLSAIVVRHVEAVREVRPNVPVYENLDILFANEPDIELIVISTPTPTHYEFAKQAILAGKHVIVEKPFVVSAEEGVELIELANEYNVVLSVYQNRRWDGDFLTVQDIVQSGKLGRVHTVEMNWDRYRKEVRNRWKEKQAPGSGNFYDMAPHMLDQANVLFGLPNTIYGNLQKQRDGAQSTDYFHVVLEYDNASVLIRGGTLVAAETPRFVLHGTEASYILFGLDPQEGQLVNGLSPTEEDYGKPDETRSSVLTKADGTTEVIKVKKGNYKAYFEQIAQAIRNDGQIPVTADDGLQVIRLIEAGTKSFTDKKIVSLLEA</sequence>
<name>A0A974NMW6_PERPY</name>
<keyword evidence="2" id="KW-0560">Oxidoreductase</keyword>
<protein>
    <submittedName>
        <fullName evidence="5">Oxidoreductase</fullName>
    </submittedName>
</protein>
<feature type="domain" description="Gfo/Idh/MocA-like oxidoreductase C-terminal" evidence="4">
    <location>
        <begin position="137"/>
        <end position="343"/>
    </location>
</feature>
<evidence type="ECO:0000256" key="1">
    <source>
        <dbReference type="ARBA" id="ARBA00010928"/>
    </source>
</evidence>
<dbReference type="Gene3D" id="3.30.360.10">
    <property type="entry name" value="Dihydrodipicolinate Reductase, domain 2"/>
    <property type="match status" value="1"/>
</dbReference>
<dbReference type="InterPro" id="IPR000683">
    <property type="entry name" value="Gfo/Idh/MocA-like_OxRdtase_N"/>
</dbReference>
<dbReference type="NCBIfam" id="NF008607">
    <property type="entry name" value="PRK11579.1"/>
    <property type="match status" value="1"/>
</dbReference>
<dbReference type="InterPro" id="IPR004104">
    <property type="entry name" value="Gfo/Idh/MocA-like_OxRdtase_C"/>
</dbReference>
<dbReference type="KEGG" id="ppsr:I6J18_02505"/>
<evidence type="ECO:0000313" key="5">
    <source>
        <dbReference type="EMBL" id="QQT00814.1"/>
    </source>
</evidence>
<dbReference type="Pfam" id="PF01408">
    <property type="entry name" value="GFO_IDH_MocA"/>
    <property type="match status" value="1"/>
</dbReference>
<reference evidence="5 6" key="1">
    <citation type="submission" date="2021-01" db="EMBL/GenBank/DDBJ databases">
        <title>FDA dAtabase for Regulatory Grade micrObial Sequences (FDA-ARGOS): Supporting development and validation of Infectious Disease Dx tests.</title>
        <authorList>
            <person name="Nelson B."/>
            <person name="Plummer A."/>
            <person name="Tallon L."/>
            <person name="Sadzewicz L."/>
            <person name="Zhao X."/>
            <person name="Boylan J."/>
            <person name="Ott S."/>
            <person name="Bowen H."/>
            <person name="Vavikolanu K."/>
            <person name="Mehta A."/>
            <person name="Aluvathingal J."/>
            <person name="Nadendla S."/>
            <person name="Myers T."/>
            <person name="Yan Y."/>
            <person name="Sichtig H."/>
        </authorList>
    </citation>
    <scope>NUCLEOTIDE SEQUENCE [LARGE SCALE GENOMIC DNA]</scope>
    <source>
        <strain evidence="5 6">FDAARGOS_1161</strain>
    </source>
</reference>
<dbReference type="Gene3D" id="3.40.50.720">
    <property type="entry name" value="NAD(P)-binding Rossmann-like Domain"/>
    <property type="match status" value="1"/>
</dbReference>
<dbReference type="AlphaFoldDB" id="A0A974NMW6"/>